<organism evidence="1 2">
    <name type="scientific">Colletotrichum truncatum</name>
    <name type="common">Anthracnose fungus</name>
    <name type="synonym">Colletotrichum capsici</name>
    <dbReference type="NCBI Taxonomy" id="5467"/>
    <lineage>
        <taxon>Eukaryota</taxon>
        <taxon>Fungi</taxon>
        <taxon>Dikarya</taxon>
        <taxon>Ascomycota</taxon>
        <taxon>Pezizomycotina</taxon>
        <taxon>Sordariomycetes</taxon>
        <taxon>Hypocreomycetidae</taxon>
        <taxon>Glomerellales</taxon>
        <taxon>Glomerellaceae</taxon>
        <taxon>Colletotrichum</taxon>
        <taxon>Colletotrichum truncatum species complex</taxon>
    </lineage>
</organism>
<reference evidence="1 2" key="1">
    <citation type="journal article" date="2020" name="Phytopathology">
        <title>Genome Sequence Resources of Colletotrichum truncatum, C. plurivorum, C. musicola, and C. sojae: Four Species Pathogenic to Soybean (Glycine max).</title>
        <authorList>
            <person name="Rogerio F."/>
            <person name="Boufleur T.R."/>
            <person name="Ciampi-Guillardi M."/>
            <person name="Sukno S.A."/>
            <person name="Thon M.R."/>
            <person name="Massola Junior N.S."/>
            <person name="Baroncelli R."/>
        </authorList>
    </citation>
    <scope>NUCLEOTIDE SEQUENCE [LARGE SCALE GENOMIC DNA]</scope>
    <source>
        <strain evidence="1 2">CMES1059</strain>
    </source>
</reference>
<dbReference type="EMBL" id="VUJX02000003">
    <property type="protein sequence ID" value="KAL0939605.1"/>
    <property type="molecule type" value="Genomic_DNA"/>
</dbReference>
<comment type="caution">
    <text evidence="1">The sequence shown here is derived from an EMBL/GenBank/DDBJ whole genome shotgun (WGS) entry which is preliminary data.</text>
</comment>
<sequence>MAFVVNEIWQSWKSLSISEQTHTVMFILLAPVTSCFIWFFVSWQTSPLKKYPGPFLAGWTNLWRLWQVIGADYAPKMKRLHEKYGPIVRLGPNLLDIDMPELIKVIYSTDGKWTKSDFYKNSSSIVDGKITYHMFSETNNVEHARLKRPVVRHYSVPSVLAMESHMDKIIDDLCAHLQKRFTDTGESCELGNWLAFYAWDFLGVVTFSKKFGYMDEGRDFDGTLAIGDQSIDYLGLCGQMPWIDYWLDKNPVYPLGPPNLSNVTRIAVENLTDRLSGKDMNFKPEKPDFLQYFIDSKTTHPEIVDESTIIGYLLLNLIAGADTTAITMRALFYYCLKNRRIWERLEEEVVASVPADRPAPHATARALPYLEAVCRETMRYHPAVSMTMERIVPKEGLILPDGSLVPGGSLVGMNPYIVGRNKDVYGVDAEEYRPERWLQQDDEDDEAYKLRMRQWNAADITFGGGSRICLGRNLSLMEIYKTVPSLISRFEFELVDPHETWWTSSRWFYRTKGVVCKLKRRVAKA</sequence>
<evidence type="ECO:0000313" key="2">
    <source>
        <dbReference type="Proteomes" id="UP000805649"/>
    </source>
</evidence>
<accession>A0ACC3Z6C0</accession>
<name>A0ACC3Z6C0_COLTU</name>
<proteinExistence type="predicted"/>
<dbReference type="Proteomes" id="UP000805649">
    <property type="component" value="Unassembled WGS sequence"/>
</dbReference>
<keyword evidence="2" id="KW-1185">Reference proteome</keyword>
<evidence type="ECO:0000313" key="1">
    <source>
        <dbReference type="EMBL" id="KAL0939605.1"/>
    </source>
</evidence>
<protein>
    <submittedName>
        <fullName evidence="1">Benzoate 4-monooxygenase cytochrome p450</fullName>
    </submittedName>
</protein>
<gene>
    <name evidence="1" type="ORF">CTRU02_206215</name>
</gene>